<dbReference type="Proteomes" id="UP001320715">
    <property type="component" value="Unassembled WGS sequence"/>
</dbReference>
<keyword evidence="4 6" id="KW-1133">Transmembrane helix</keyword>
<evidence type="ECO:0000256" key="2">
    <source>
        <dbReference type="ARBA" id="ARBA00022475"/>
    </source>
</evidence>
<keyword evidence="3 6" id="KW-0812">Transmembrane</keyword>
<evidence type="ECO:0000256" key="1">
    <source>
        <dbReference type="ARBA" id="ARBA00004651"/>
    </source>
</evidence>
<comment type="caution">
    <text evidence="7">The sequence shown here is derived from an EMBL/GenBank/DDBJ whole genome shotgun (WGS) entry which is preliminary data.</text>
</comment>
<dbReference type="RefSeq" id="WP_252917209.1">
    <property type="nucleotide sequence ID" value="NZ_JAAAML010000004.1"/>
</dbReference>
<accession>A0ABT1CX49</accession>
<organism evidence="7 8">
    <name type="scientific">Hoeflea alexandrii</name>
    <dbReference type="NCBI Taxonomy" id="288436"/>
    <lineage>
        <taxon>Bacteria</taxon>
        <taxon>Pseudomonadati</taxon>
        <taxon>Pseudomonadota</taxon>
        <taxon>Alphaproteobacteria</taxon>
        <taxon>Hyphomicrobiales</taxon>
        <taxon>Rhizobiaceae</taxon>
        <taxon>Hoeflea</taxon>
    </lineage>
</organism>
<feature type="transmembrane region" description="Helical" evidence="6">
    <location>
        <begin position="122"/>
        <end position="143"/>
    </location>
</feature>
<gene>
    <name evidence="7" type="ORF">GTW23_20210</name>
</gene>
<feature type="transmembrane region" description="Helical" evidence="6">
    <location>
        <begin position="42"/>
        <end position="67"/>
    </location>
</feature>
<dbReference type="PIRSF" id="PIRSF006324">
    <property type="entry name" value="LeuE"/>
    <property type="match status" value="1"/>
</dbReference>
<evidence type="ECO:0000256" key="3">
    <source>
        <dbReference type="ARBA" id="ARBA00022692"/>
    </source>
</evidence>
<dbReference type="EMBL" id="JAAAML010000004">
    <property type="protein sequence ID" value="MCO6410513.1"/>
    <property type="molecule type" value="Genomic_DNA"/>
</dbReference>
<dbReference type="InterPro" id="IPR001123">
    <property type="entry name" value="LeuE-type"/>
</dbReference>
<feature type="transmembrane region" description="Helical" evidence="6">
    <location>
        <begin position="6"/>
        <end position="30"/>
    </location>
</feature>
<keyword evidence="8" id="KW-1185">Reference proteome</keyword>
<dbReference type="PANTHER" id="PTHR30086">
    <property type="entry name" value="ARGININE EXPORTER PROTEIN ARGO"/>
    <property type="match status" value="1"/>
</dbReference>
<keyword evidence="5 6" id="KW-0472">Membrane</keyword>
<protein>
    <submittedName>
        <fullName evidence="7">LysE family transporter</fullName>
    </submittedName>
</protein>
<feature type="transmembrane region" description="Helical" evidence="6">
    <location>
        <begin position="155"/>
        <end position="178"/>
    </location>
</feature>
<evidence type="ECO:0000313" key="7">
    <source>
        <dbReference type="EMBL" id="MCO6410513.1"/>
    </source>
</evidence>
<evidence type="ECO:0000313" key="8">
    <source>
        <dbReference type="Proteomes" id="UP001320715"/>
    </source>
</evidence>
<dbReference type="Pfam" id="PF01810">
    <property type="entry name" value="LysE"/>
    <property type="match status" value="1"/>
</dbReference>
<evidence type="ECO:0000256" key="6">
    <source>
        <dbReference type="SAM" id="Phobius"/>
    </source>
</evidence>
<keyword evidence="2" id="KW-1003">Cell membrane</keyword>
<evidence type="ECO:0000256" key="4">
    <source>
        <dbReference type="ARBA" id="ARBA00022989"/>
    </source>
</evidence>
<sequence>MPVSPEHFAAFVLASIILLVIPGPTIVMVITQALAHGRKTALASVMGVGLGDLLATSLSIAGAGALLAASASLFQALKFIGAVYLIWIGYKMWRTPVTLPEMAAAEVADHSGKPTTIFRDSFLITALNPKGILFFVAFVPQFIDPALPYAPQAATYVLTFTFLGVINAAMFAYAAAGARQTIRRPKVMKLAMRTGGSLLIMAGVAAALTRRATS</sequence>
<evidence type="ECO:0000256" key="5">
    <source>
        <dbReference type="ARBA" id="ARBA00023136"/>
    </source>
</evidence>
<feature type="transmembrane region" description="Helical" evidence="6">
    <location>
        <begin position="190"/>
        <end position="208"/>
    </location>
</feature>
<feature type="transmembrane region" description="Helical" evidence="6">
    <location>
        <begin position="73"/>
        <end position="90"/>
    </location>
</feature>
<proteinExistence type="predicted"/>
<dbReference type="PANTHER" id="PTHR30086:SF20">
    <property type="entry name" value="ARGININE EXPORTER PROTEIN ARGO-RELATED"/>
    <property type="match status" value="1"/>
</dbReference>
<name>A0ABT1CX49_9HYPH</name>
<comment type="subcellular location">
    <subcellularLocation>
        <location evidence="1">Cell membrane</location>
        <topology evidence="1">Multi-pass membrane protein</topology>
    </subcellularLocation>
</comment>
<reference evidence="7 8" key="1">
    <citation type="submission" date="2020-01" db="EMBL/GenBank/DDBJ databases">
        <title>Genomes of bacteria type strains.</title>
        <authorList>
            <person name="Chen J."/>
            <person name="Zhu S."/>
            <person name="Yang J."/>
        </authorList>
    </citation>
    <scope>NUCLEOTIDE SEQUENCE [LARGE SCALE GENOMIC DNA]</scope>
    <source>
        <strain evidence="7 8">DSM 16655</strain>
    </source>
</reference>